<name>I3Z8M5_BELBD</name>
<keyword evidence="1" id="KW-0813">Transport</keyword>
<evidence type="ECO:0000256" key="1">
    <source>
        <dbReference type="ARBA" id="ARBA00022448"/>
    </source>
</evidence>
<dbReference type="HOGENOM" id="CLU_000604_1_2_10"/>
<evidence type="ECO:0000313" key="5">
    <source>
        <dbReference type="EMBL" id="AFL85593.1"/>
    </source>
</evidence>
<protein>
    <submittedName>
        <fullName evidence="5">ABC-type multidrug transport system, ATPase component</fullName>
    </submittedName>
</protein>
<evidence type="ECO:0000256" key="2">
    <source>
        <dbReference type="ARBA" id="ARBA00022741"/>
    </source>
</evidence>
<proteinExistence type="predicted"/>
<dbReference type="STRING" id="866536.Belba_3076"/>
<keyword evidence="6" id="KW-1185">Reference proteome</keyword>
<dbReference type="InterPro" id="IPR051782">
    <property type="entry name" value="ABC_Transporter_VariousFunc"/>
</dbReference>
<feature type="domain" description="ABC transporter" evidence="4">
    <location>
        <begin position="2"/>
        <end position="217"/>
    </location>
</feature>
<dbReference type="GO" id="GO:0016887">
    <property type="term" value="F:ATP hydrolysis activity"/>
    <property type="evidence" value="ECO:0007669"/>
    <property type="project" value="InterPro"/>
</dbReference>
<organism evidence="5 6">
    <name type="scientific">Belliella baltica (strain DSM 15883 / CIP 108006 / LMG 21964 / BA134)</name>
    <dbReference type="NCBI Taxonomy" id="866536"/>
    <lineage>
        <taxon>Bacteria</taxon>
        <taxon>Pseudomonadati</taxon>
        <taxon>Bacteroidota</taxon>
        <taxon>Cytophagia</taxon>
        <taxon>Cytophagales</taxon>
        <taxon>Cyclobacteriaceae</taxon>
        <taxon>Belliella</taxon>
    </lineage>
</organism>
<accession>I3Z8M5</accession>
<keyword evidence="2" id="KW-0547">Nucleotide-binding</keyword>
<dbReference type="Proteomes" id="UP000006050">
    <property type="component" value="Chromosome"/>
</dbReference>
<dbReference type="GO" id="GO:0005524">
    <property type="term" value="F:ATP binding"/>
    <property type="evidence" value="ECO:0007669"/>
    <property type="project" value="UniProtKB-KW"/>
</dbReference>
<dbReference type="Gene3D" id="3.40.50.300">
    <property type="entry name" value="P-loop containing nucleotide triphosphate hydrolases"/>
    <property type="match status" value="1"/>
</dbReference>
<dbReference type="EMBL" id="CP003281">
    <property type="protein sequence ID" value="AFL85593.1"/>
    <property type="molecule type" value="Genomic_DNA"/>
</dbReference>
<dbReference type="KEGG" id="bbd:Belba_3076"/>
<keyword evidence="3" id="KW-0067">ATP-binding</keyword>
<reference evidence="6" key="1">
    <citation type="submission" date="2012-06" db="EMBL/GenBank/DDBJ databases">
        <title>The complete genome of Belliella baltica DSM 15883.</title>
        <authorList>
            <person name="Lucas S."/>
            <person name="Copeland A."/>
            <person name="Lapidus A."/>
            <person name="Goodwin L."/>
            <person name="Pitluck S."/>
            <person name="Peters L."/>
            <person name="Mikhailova N."/>
            <person name="Davenport K."/>
            <person name="Kyrpides N."/>
            <person name="Mavromatis K."/>
            <person name="Pagani I."/>
            <person name="Ivanova N."/>
            <person name="Ovchinnikova G."/>
            <person name="Zeytun A."/>
            <person name="Detter J.C."/>
            <person name="Han C."/>
            <person name="Land M."/>
            <person name="Hauser L."/>
            <person name="Markowitz V."/>
            <person name="Cheng J.-F."/>
            <person name="Hugenholtz P."/>
            <person name="Woyke T."/>
            <person name="Wu D."/>
            <person name="Tindall B."/>
            <person name="Pomrenke H."/>
            <person name="Brambilla E."/>
            <person name="Klenk H.-P."/>
            <person name="Eisen J.A."/>
        </authorList>
    </citation>
    <scope>NUCLEOTIDE SEQUENCE [LARGE SCALE GENOMIC DNA]</scope>
    <source>
        <strain evidence="6">DSM 15883 / CIP 108006 / LMG 21964 / BA134</strain>
    </source>
</reference>
<dbReference type="CDD" id="cd03230">
    <property type="entry name" value="ABC_DR_subfamily_A"/>
    <property type="match status" value="1"/>
</dbReference>
<dbReference type="AlphaFoldDB" id="I3Z8M5"/>
<dbReference type="Pfam" id="PF00005">
    <property type="entry name" value="ABC_tran"/>
    <property type="match status" value="1"/>
</dbReference>
<evidence type="ECO:0000256" key="3">
    <source>
        <dbReference type="ARBA" id="ARBA00022840"/>
    </source>
</evidence>
<gene>
    <name evidence="5" type="ordered locus">Belba_3076</name>
</gene>
<dbReference type="InterPro" id="IPR003439">
    <property type="entry name" value="ABC_transporter-like_ATP-bd"/>
</dbReference>
<evidence type="ECO:0000313" key="6">
    <source>
        <dbReference type="Proteomes" id="UP000006050"/>
    </source>
</evidence>
<sequence>MIILKNVCKKFGEKDVLNNISWSFKERMIHGIIGRNGAGKSTFIKCLVGIEKYEGLISIPENFDKRRIAYLPTEPFFFKRITGREYLKFISNSRKSIRQNFDEVNLFELPLDVYIDSFSTGMKKKLAFTSLLMDEFQIYVLDEPFNGVDMEGRLLIQEILKKLNELGKTVFISSHIVTYLSEVCQEIHYLNNGIFEETIQKENFKEFQENWNSQTINVQLNKLNFGPFKEK</sequence>
<evidence type="ECO:0000259" key="4">
    <source>
        <dbReference type="PROSITE" id="PS50893"/>
    </source>
</evidence>
<dbReference type="InterPro" id="IPR027417">
    <property type="entry name" value="P-loop_NTPase"/>
</dbReference>
<dbReference type="PROSITE" id="PS50893">
    <property type="entry name" value="ABC_TRANSPORTER_2"/>
    <property type="match status" value="1"/>
</dbReference>
<dbReference type="SUPFAM" id="SSF52540">
    <property type="entry name" value="P-loop containing nucleoside triphosphate hydrolases"/>
    <property type="match status" value="1"/>
</dbReference>
<dbReference type="PANTHER" id="PTHR42939">
    <property type="entry name" value="ABC TRANSPORTER ATP-BINDING PROTEIN ALBC-RELATED"/>
    <property type="match status" value="1"/>
</dbReference>
<dbReference type="PANTHER" id="PTHR42939:SF1">
    <property type="entry name" value="ABC TRANSPORTER ATP-BINDING PROTEIN ALBC-RELATED"/>
    <property type="match status" value="1"/>
</dbReference>
<dbReference type="RefSeq" id="WP_014773538.1">
    <property type="nucleotide sequence ID" value="NC_018010.1"/>
</dbReference>
<dbReference type="eggNOG" id="COG1131">
    <property type="taxonomic scope" value="Bacteria"/>
</dbReference>